<keyword evidence="5" id="KW-0808">Transferase</keyword>
<dbReference type="GO" id="GO:0006511">
    <property type="term" value="P:ubiquitin-dependent protein catabolic process"/>
    <property type="evidence" value="ECO:0007669"/>
    <property type="project" value="InterPro"/>
</dbReference>
<evidence type="ECO:0000256" key="13">
    <source>
        <dbReference type="SAM" id="Phobius"/>
    </source>
</evidence>
<feature type="transmembrane region" description="Helical" evidence="13">
    <location>
        <begin position="307"/>
        <end position="325"/>
    </location>
</feature>
<dbReference type="SUPFAM" id="SSF57850">
    <property type="entry name" value="RING/U-box"/>
    <property type="match status" value="1"/>
</dbReference>
<feature type="compositionally biased region" description="Basic and acidic residues" evidence="12">
    <location>
        <begin position="226"/>
        <end position="235"/>
    </location>
</feature>
<reference evidence="15 16" key="1">
    <citation type="submission" date="2018-08" db="EMBL/GenBank/DDBJ databases">
        <title>Genome and evolution of the arbuscular mycorrhizal fungus Diversispora epigaea (formerly Glomus versiforme) and its bacterial endosymbionts.</title>
        <authorList>
            <person name="Sun X."/>
            <person name="Fei Z."/>
            <person name="Harrison M."/>
        </authorList>
    </citation>
    <scope>NUCLEOTIDE SEQUENCE [LARGE SCALE GENOMIC DNA]</scope>
    <source>
        <strain evidence="15 16">IT104</strain>
    </source>
</reference>
<dbReference type="GO" id="GO:0016567">
    <property type="term" value="P:protein ubiquitination"/>
    <property type="evidence" value="ECO:0007669"/>
    <property type="project" value="UniProtKB-UniPathway"/>
</dbReference>
<comment type="caution">
    <text evidence="15">The sequence shown here is derived from an EMBL/GenBank/DDBJ whole genome shotgun (WGS) entry which is preliminary data.</text>
</comment>
<feature type="region of interest" description="Disordered" evidence="12">
    <location>
        <begin position="226"/>
        <end position="263"/>
    </location>
</feature>
<dbReference type="InterPro" id="IPR018957">
    <property type="entry name" value="Znf_C3HC4_RING-type"/>
</dbReference>
<protein>
    <recommendedName>
        <fullName evidence="4">RING-type E3 ubiquitin transferase</fullName>
        <ecNumber evidence="4">2.3.2.27</ecNumber>
    </recommendedName>
</protein>
<dbReference type="PROSITE" id="PS50089">
    <property type="entry name" value="ZF_RING_2"/>
    <property type="match status" value="1"/>
</dbReference>
<evidence type="ECO:0000256" key="1">
    <source>
        <dbReference type="ARBA" id="ARBA00000900"/>
    </source>
</evidence>
<accession>A0A397I650</accession>
<keyword evidence="10 13" id="KW-0472">Membrane</keyword>
<keyword evidence="9" id="KW-0862">Zinc</keyword>
<dbReference type="InterPro" id="IPR013083">
    <property type="entry name" value="Znf_RING/FYVE/PHD"/>
</dbReference>
<evidence type="ECO:0000256" key="4">
    <source>
        <dbReference type="ARBA" id="ARBA00012483"/>
    </source>
</evidence>
<evidence type="ECO:0000256" key="6">
    <source>
        <dbReference type="ARBA" id="ARBA00022723"/>
    </source>
</evidence>
<evidence type="ECO:0000256" key="3">
    <source>
        <dbReference type="ARBA" id="ARBA00004906"/>
    </source>
</evidence>
<organism evidence="15 16">
    <name type="scientific">Diversispora epigaea</name>
    <dbReference type="NCBI Taxonomy" id="1348612"/>
    <lineage>
        <taxon>Eukaryota</taxon>
        <taxon>Fungi</taxon>
        <taxon>Fungi incertae sedis</taxon>
        <taxon>Mucoromycota</taxon>
        <taxon>Glomeromycotina</taxon>
        <taxon>Glomeromycetes</taxon>
        <taxon>Diversisporales</taxon>
        <taxon>Diversisporaceae</taxon>
        <taxon>Diversispora</taxon>
    </lineage>
</organism>
<keyword evidence="16" id="KW-1185">Reference proteome</keyword>
<keyword evidence="7 11" id="KW-0863">Zinc-finger</keyword>
<dbReference type="PROSITE" id="PS00518">
    <property type="entry name" value="ZF_RING_1"/>
    <property type="match status" value="1"/>
</dbReference>
<dbReference type="EC" id="2.3.2.27" evidence="4"/>
<keyword evidence="13" id="KW-0812">Transmembrane</keyword>
<dbReference type="Proteomes" id="UP000266861">
    <property type="component" value="Unassembled WGS sequence"/>
</dbReference>
<evidence type="ECO:0000313" key="16">
    <source>
        <dbReference type="Proteomes" id="UP000266861"/>
    </source>
</evidence>
<gene>
    <name evidence="15" type="ORF">Glove_261g30</name>
</gene>
<keyword evidence="6" id="KW-0479">Metal-binding</keyword>
<dbReference type="InterPro" id="IPR017907">
    <property type="entry name" value="Znf_RING_CS"/>
</dbReference>
<dbReference type="GO" id="GO:0008270">
    <property type="term" value="F:zinc ion binding"/>
    <property type="evidence" value="ECO:0007669"/>
    <property type="project" value="UniProtKB-KW"/>
</dbReference>
<dbReference type="STRING" id="1348612.A0A397I650"/>
<dbReference type="AlphaFoldDB" id="A0A397I650"/>
<comment type="catalytic activity">
    <reaction evidence="1">
        <text>S-ubiquitinyl-[E2 ubiquitin-conjugating enzyme]-L-cysteine + [acceptor protein]-L-lysine = [E2 ubiquitin-conjugating enzyme]-L-cysteine + N(6)-ubiquitinyl-[acceptor protein]-L-lysine.</text>
        <dbReference type="EC" id="2.3.2.27"/>
    </reaction>
</comment>
<feature type="region of interest" description="Disordered" evidence="12">
    <location>
        <begin position="52"/>
        <end position="71"/>
    </location>
</feature>
<dbReference type="InterPro" id="IPR045103">
    <property type="entry name" value="RNF5/RNF185-like"/>
</dbReference>
<sequence length="326" mass="35233">MGLDTETLEGEKFNESSDSLLALDCEKSGSGISEMNGTLHSDKTNSEEIGDFQQSETNNNNGGGNIIDQGPNASAQIINQQTEILDCEHYTSEPYSSAQNSIDAPTLRQRQTSMPTLPESSKSTNNATCVTSGRSFSLNSAGEGSSRGAKNISNSKSIETNTINGGSEYECNICFDTASSPVLTLCGHLFCWPCLHQWLEAQSQNPLCPVCKAGCGQDKVIPIYGRGKEAKDPRTNAEIPNRPPGQRPQPQRDPNQPGNQFFPGSSFHTTTFGPHFSISTSTIFPSLFGAQFAFTPPNGPPSPQQAFLSRLLLMFGCLILIMFLLY</sequence>
<keyword evidence="13" id="KW-1133">Transmembrane helix</keyword>
<dbReference type="EMBL" id="PQFF01000239">
    <property type="protein sequence ID" value="RHZ71189.1"/>
    <property type="molecule type" value="Genomic_DNA"/>
</dbReference>
<evidence type="ECO:0000256" key="7">
    <source>
        <dbReference type="ARBA" id="ARBA00022771"/>
    </source>
</evidence>
<evidence type="ECO:0000259" key="14">
    <source>
        <dbReference type="PROSITE" id="PS50089"/>
    </source>
</evidence>
<evidence type="ECO:0000256" key="10">
    <source>
        <dbReference type="ARBA" id="ARBA00023136"/>
    </source>
</evidence>
<dbReference type="Gene3D" id="3.30.40.10">
    <property type="entry name" value="Zinc/RING finger domain, C3HC4 (zinc finger)"/>
    <property type="match status" value="1"/>
</dbReference>
<evidence type="ECO:0000313" key="15">
    <source>
        <dbReference type="EMBL" id="RHZ71189.1"/>
    </source>
</evidence>
<evidence type="ECO:0000256" key="9">
    <source>
        <dbReference type="ARBA" id="ARBA00022833"/>
    </source>
</evidence>
<dbReference type="GO" id="GO:0005783">
    <property type="term" value="C:endoplasmic reticulum"/>
    <property type="evidence" value="ECO:0007669"/>
    <property type="project" value="InterPro"/>
</dbReference>
<keyword evidence="8" id="KW-0833">Ubl conjugation pathway</keyword>
<feature type="compositionally biased region" description="Low complexity" evidence="12">
    <location>
        <begin position="248"/>
        <end position="260"/>
    </location>
</feature>
<evidence type="ECO:0000256" key="11">
    <source>
        <dbReference type="PROSITE-ProRule" id="PRU00175"/>
    </source>
</evidence>
<dbReference type="InterPro" id="IPR001841">
    <property type="entry name" value="Znf_RING"/>
</dbReference>
<dbReference type="Pfam" id="PF00097">
    <property type="entry name" value="zf-C3HC4"/>
    <property type="match status" value="1"/>
</dbReference>
<dbReference type="PANTHER" id="PTHR12313">
    <property type="entry name" value="E3 UBIQUITIN-PROTEIN LIGASE RNF5-RELATED"/>
    <property type="match status" value="1"/>
</dbReference>
<feature type="region of interest" description="Disordered" evidence="12">
    <location>
        <begin position="95"/>
        <end position="128"/>
    </location>
</feature>
<feature type="domain" description="RING-type" evidence="14">
    <location>
        <begin position="171"/>
        <end position="212"/>
    </location>
</feature>
<evidence type="ECO:0000256" key="5">
    <source>
        <dbReference type="ARBA" id="ARBA00022679"/>
    </source>
</evidence>
<dbReference type="GO" id="GO:0061630">
    <property type="term" value="F:ubiquitin protein ligase activity"/>
    <property type="evidence" value="ECO:0007669"/>
    <property type="project" value="UniProtKB-EC"/>
</dbReference>
<proteinExistence type="predicted"/>
<evidence type="ECO:0000256" key="8">
    <source>
        <dbReference type="ARBA" id="ARBA00022786"/>
    </source>
</evidence>
<comment type="pathway">
    <text evidence="3">Protein modification; protein ubiquitination.</text>
</comment>
<evidence type="ECO:0000256" key="2">
    <source>
        <dbReference type="ARBA" id="ARBA00004308"/>
    </source>
</evidence>
<evidence type="ECO:0000256" key="12">
    <source>
        <dbReference type="SAM" id="MobiDB-lite"/>
    </source>
</evidence>
<dbReference type="OrthoDB" id="6270329at2759"/>
<name>A0A397I650_9GLOM</name>
<dbReference type="UniPathway" id="UPA00143"/>
<dbReference type="SMART" id="SM00184">
    <property type="entry name" value="RING"/>
    <property type="match status" value="1"/>
</dbReference>
<comment type="subcellular location">
    <subcellularLocation>
        <location evidence="2">Endomembrane system</location>
    </subcellularLocation>
</comment>